<dbReference type="SUPFAM" id="SSF51905">
    <property type="entry name" value="FAD/NAD(P)-binding domain"/>
    <property type="match status" value="1"/>
</dbReference>
<dbReference type="GO" id="GO:0004174">
    <property type="term" value="F:electron-transferring-flavoprotein dehydrogenase activity"/>
    <property type="evidence" value="ECO:0007669"/>
    <property type="project" value="TreeGrafter"/>
</dbReference>
<dbReference type="PRINTS" id="PR00368">
    <property type="entry name" value="FADPNR"/>
</dbReference>
<dbReference type="Pfam" id="PF07992">
    <property type="entry name" value="Pyr_redox_2"/>
    <property type="match status" value="1"/>
</dbReference>
<dbReference type="PANTHER" id="PTHR43735">
    <property type="entry name" value="APOPTOSIS-INDUCING FACTOR 1"/>
    <property type="match status" value="1"/>
</dbReference>
<gene>
    <name evidence="3" type="ORF">B0T14DRAFT_529480</name>
</gene>
<organism evidence="3 4">
    <name type="scientific">Immersiella caudata</name>
    <dbReference type="NCBI Taxonomy" id="314043"/>
    <lineage>
        <taxon>Eukaryota</taxon>
        <taxon>Fungi</taxon>
        <taxon>Dikarya</taxon>
        <taxon>Ascomycota</taxon>
        <taxon>Pezizomycotina</taxon>
        <taxon>Sordariomycetes</taxon>
        <taxon>Sordariomycetidae</taxon>
        <taxon>Sordariales</taxon>
        <taxon>Lasiosphaeriaceae</taxon>
        <taxon>Immersiella</taxon>
    </lineage>
</organism>
<evidence type="ECO:0000313" key="3">
    <source>
        <dbReference type="EMBL" id="KAK0611017.1"/>
    </source>
</evidence>
<feature type="signal peptide" evidence="1">
    <location>
        <begin position="1"/>
        <end position="27"/>
    </location>
</feature>
<keyword evidence="4" id="KW-1185">Reference proteome</keyword>
<accession>A0AA39THA4</accession>
<evidence type="ECO:0000259" key="2">
    <source>
        <dbReference type="Pfam" id="PF07992"/>
    </source>
</evidence>
<dbReference type="InterPro" id="IPR023753">
    <property type="entry name" value="FAD/NAD-binding_dom"/>
</dbReference>
<dbReference type="InterPro" id="IPR036188">
    <property type="entry name" value="FAD/NAD-bd_sf"/>
</dbReference>
<feature type="chain" id="PRO_5041289995" evidence="1">
    <location>
        <begin position="28"/>
        <end position="505"/>
    </location>
</feature>
<reference evidence="3" key="1">
    <citation type="submission" date="2023-06" db="EMBL/GenBank/DDBJ databases">
        <title>Genome-scale phylogeny and comparative genomics of the fungal order Sordariales.</title>
        <authorList>
            <consortium name="Lawrence Berkeley National Laboratory"/>
            <person name="Hensen N."/>
            <person name="Bonometti L."/>
            <person name="Westerberg I."/>
            <person name="Brannstrom I.O."/>
            <person name="Guillou S."/>
            <person name="Cros-Aarteil S."/>
            <person name="Calhoun S."/>
            <person name="Haridas S."/>
            <person name="Kuo A."/>
            <person name="Mondo S."/>
            <person name="Pangilinan J."/>
            <person name="Riley R."/>
            <person name="Labutti K."/>
            <person name="Andreopoulos B."/>
            <person name="Lipzen A."/>
            <person name="Chen C."/>
            <person name="Yanf M."/>
            <person name="Daum C."/>
            <person name="Ng V."/>
            <person name="Clum A."/>
            <person name="Steindorff A."/>
            <person name="Ohm R."/>
            <person name="Martin F."/>
            <person name="Silar P."/>
            <person name="Natvig D."/>
            <person name="Lalanne C."/>
            <person name="Gautier V."/>
            <person name="Ament-Velasquez S.L."/>
            <person name="Kruys A."/>
            <person name="Hutchinson M.I."/>
            <person name="Powell A.J."/>
            <person name="Barry K."/>
            <person name="Miller A.N."/>
            <person name="Grigoriev I.V."/>
            <person name="Debuchy R."/>
            <person name="Gladieux P."/>
            <person name="Thoren M.H."/>
            <person name="Johannesson H."/>
        </authorList>
    </citation>
    <scope>NUCLEOTIDE SEQUENCE</scope>
    <source>
        <strain evidence="3">CBS 606.72</strain>
    </source>
</reference>
<proteinExistence type="predicted"/>
<dbReference type="AlphaFoldDB" id="A0AA39THA4"/>
<dbReference type="PRINTS" id="PR00411">
    <property type="entry name" value="PNDRDTASEI"/>
</dbReference>
<evidence type="ECO:0000313" key="4">
    <source>
        <dbReference type="Proteomes" id="UP001175000"/>
    </source>
</evidence>
<keyword evidence="1" id="KW-0732">Signal</keyword>
<feature type="domain" description="FAD/NAD(P)-binding" evidence="2">
    <location>
        <begin position="67"/>
        <end position="395"/>
    </location>
</feature>
<dbReference type="GO" id="GO:0050660">
    <property type="term" value="F:flavin adenine dinucleotide binding"/>
    <property type="evidence" value="ECO:0007669"/>
    <property type="project" value="TreeGrafter"/>
</dbReference>
<dbReference type="GO" id="GO:0005737">
    <property type="term" value="C:cytoplasm"/>
    <property type="evidence" value="ECO:0007669"/>
    <property type="project" value="TreeGrafter"/>
</dbReference>
<dbReference type="EMBL" id="JAULSU010000007">
    <property type="protein sequence ID" value="KAK0611017.1"/>
    <property type="molecule type" value="Genomic_DNA"/>
</dbReference>
<dbReference type="Gene3D" id="3.50.50.100">
    <property type="match status" value="1"/>
</dbReference>
<dbReference type="Proteomes" id="UP001175000">
    <property type="component" value="Unassembled WGS sequence"/>
</dbReference>
<protein>
    <submittedName>
        <fullName evidence="3">Apoptosis-inducing factor-like mitochondrion-associated inducer of death 1</fullName>
    </submittedName>
</protein>
<evidence type="ECO:0000256" key="1">
    <source>
        <dbReference type="SAM" id="SignalP"/>
    </source>
</evidence>
<name>A0AA39THA4_9PEZI</name>
<sequence>MPLPRFFKFVLCRFLTAQILNFQSTFGIDSTGCLWGTQNNRPSEETMGSIAELPVVVVNSTAPLPPFKVLVVGGSYGGLSAAFNIQDLCCGRAPRCGEPPKEGEPPLEKFQVAVDITVVDERDGFYHLIGTPLALADEKYAEKSWVRYEDIVALRPSSGEGAIRVLQGSVTSINAERKAATFVARDGAQSSELQYDYLVAASGLRRAWPAAPRALRKKQFLSEAAEHLRSSTTGTHGVVVVGGGAVGIEVAAEMKMMHPDLKVTLVHSRDKLLSSEPLPDDVKHRSLELLRKSGVETLLSHRLLDTTPEESPDSLPTVRMRFTNGHTLLADKVIMAISSPVPCTSFLPSSALTDEGYVRIQPTLAFPSDTPDHFAIGDIVQWSGIKRCGGAMHMGYLAAHNIHQLMRQRLQGTEPVFQKLDEIPPMIGLAVGKYAVAYWPEGGMTSGEDVLKAFFGDDLGFSICWKYLQLGGPKAKVVTAVATVDAPEVVPEAAPELAPEVVAEA</sequence>
<comment type="caution">
    <text evidence="3">The sequence shown here is derived from an EMBL/GenBank/DDBJ whole genome shotgun (WGS) entry which is preliminary data.</text>
</comment>
<dbReference type="PANTHER" id="PTHR43735:SF24">
    <property type="entry name" value="NUCLEOTIDE-DISULPHIDE OXIDOREDUCTASE AMID-LIKE, PUTATIVE (AFU_ORTHOLOGUE AFUA_1G17180)-RELATED"/>
    <property type="match status" value="1"/>
</dbReference>